<dbReference type="GO" id="GO:0003677">
    <property type="term" value="F:DNA binding"/>
    <property type="evidence" value="ECO:0007669"/>
    <property type="project" value="InterPro"/>
</dbReference>
<feature type="domain" description="Tyr recombinase" evidence="2">
    <location>
        <begin position="190"/>
        <end position="448"/>
    </location>
</feature>
<keyword evidence="4" id="KW-1185">Reference proteome</keyword>
<evidence type="ECO:0000259" key="2">
    <source>
        <dbReference type="PROSITE" id="PS51898"/>
    </source>
</evidence>
<dbReference type="OrthoDB" id="2078692at2"/>
<dbReference type="GO" id="GO:0006310">
    <property type="term" value="P:DNA recombination"/>
    <property type="evidence" value="ECO:0007669"/>
    <property type="project" value="UniProtKB-KW"/>
</dbReference>
<dbReference type="InterPro" id="IPR011010">
    <property type="entry name" value="DNA_brk_join_enz"/>
</dbReference>
<dbReference type="SUPFAM" id="SSF56349">
    <property type="entry name" value="DNA breaking-rejoining enzymes"/>
    <property type="match status" value="1"/>
</dbReference>
<dbReference type="RefSeq" id="WP_076096138.1">
    <property type="nucleotide sequence ID" value="NZ_MTHD01000004.1"/>
</dbReference>
<dbReference type="NCBIfam" id="NF040693">
    <property type="entry name" value="recomb_GmtY"/>
    <property type="match status" value="1"/>
</dbReference>
<keyword evidence="1" id="KW-0233">DNA recombination</keyword>
<dbReference type="InterPro" id="IPR002104">
    <property type="entry name" value="Integrase_catalytic"/>
</dbReference>
<dbReference type="AlphaFoldDB" id="A0A1R1I3S9"/>
<dbReference type="Proteomes" id="UP000187526">
    <property type="component" value="Unassembled WGS sequence"/>
</dbReference>
<dbReference type="Gene3D" id="1.10.443.10">
    <property type="entry name" value="Intergrase catalytic core"/>
    <property type="match status" value="1"/>
</dbReference>
<dbReference type="GO" id="GO:0015074">
    <property type="term" value="P:DNA integration"/>
    <property type="evidence" value="ECO:0007669"/>
    <property type="project" value="InterPro"/>
</dbReference>
<name>A0A1R1I3S9_9RHOO</name>
<dbReference type="Pfam" id="PF00589">
    <property type="entry name" value="Phage_integrase"/>
    <property type="match status" value="1"/>
</dbReference>
<gene>
    <name evidence="3" type="ORF">BJN45_13165</name>
</gene>
<evidence type="ECO:0000256" key="1">
    <source>
        <dbReference type="ARBA" id="ARBA00023172"/>
    </source>
</evidence>
<dbReference type="STRING" id="418702.BJN45_13165"/>
<comment type="caution">
    <text evidence="3">The sequence shown here is derived from an EMBL/GenBank/DDBJ whole genome shotgun (WGS) entry which is preliminary data.</text>
</comment>
<dbReference type="InterPro" id="IPR013762">
    <property type="entry name" value="Integrase-like_cat_sf"/>
</dbReference>
<sequence>MTHTVAYYKVVRDNTGLLEEIPVIITEFGPLPPLIHYILKHRHMLSESNTNKLVQAVSLLIDYMEANHRAFDTPNDLFNTFVQRLYSGTVGLDGNDPSDLYWDARSPAVVRVLVNHLSKFSDWMAEEHGTKQLNPWRQATRAEEQLAWAAWQHQRNRAFLGHTMSVDVAALKISRARTTLLKKSPVIDHEPVKFFPADRMVDLLFKGFIVPGKQKSPRIEERLNLRDILITMLMHYGGLRMSEPFHLYIHDVIHDDTAPGSALVKVYHPSLGQAPADLRDAKGKPVACERATYLRDKYGLLPRTDYKSTHTLHAGWKGNTLDSKQHFMHVHWALRWAGELFWKLWVFYMAQRDRLKPDHPYAFVTRTGKPYSIDAFEDAHAKAVKRIRLVPAKALGTTPHGHRHAYGQRLSDLSLDAIFLKKALHHKSLESQAVYTEPDRVKLNRAIDAALAHAEAAEDSSALLPPDFLAYGFEDVDPLGLFSGPNPRLLRRR</sequence>
<organism evidence="3 4">
    <name type="scientific">Azonexus hydrophilus</name>
    <dbReference type="NCBI Taxonomy" id="418702"/>
    <lineage>
        <taxon>Bacteria</taxon>
        <taxon>Pseudomonadati</taxon>
        <taxon>Pseudomonadota</taxon>
        <taxon>Betaproteobacteria</taxon>
        <taxon>Rhodocyclales</taxon>
        <taxon>Azonexaceae</taxon>
        <taxon>Azonexus</taxon>
    </lineage>
</organism>
<dbReference type="PROSITE" id="PS51898">
    <property type="entry name" value="TYR_RECOMBINASE"/>
    <property type="match status" value="1"/>
</dbReference>
<evidence type="ECO:0000313" key="3">
    <source>
        <dbReference type="EMBL" id="OMG53274.1"/>
    </source>
</evidence>
<dbReference type="EMBL" id="MTHD01000004">
    <property type="protein sequence ID" value="OMG53274.1"/>
    <property type="molecule type" value="Genomic_DNA"/>
</dbReference>
<proteinExistence type="predicted"/>
<accession>A0A1R1I3S9</accession>
<evidence type="ECO:0000313" key="4">
    <source>
        <dbReference type="Proteomes" id="UP000187526"/>
    </source>
</evidence>
<reference evidence="3 4" key="1">
    <citation type="submission" date="2016-10" db="EMBL/GenBank/DDBJ databases">
        <title>Alkaliphiles isolated from bioreactors.</title>
        <authorList>
            <person name="Salah Z."/>
            <person name="Rout S.P."/>
            <person name="Humphreys P.N."/>
        </authorList>
    </citation>
    <scope>NUCLEOTIDE SEQUENCE [LARGE SCALE GENOMIC DNA]</scope>
    <source>
        <strain evidence="3 4">ZS02</strain>
    </source>
</reference>
<protein>
    <submittedName>
        <fullName evidence="3">Integrase</fullName>
    </submittedName>
</protein>